<dbReference type="EMBL" id="BDQK01000016">
    <property type="protein sequence ID" value="GBF82256.1"/>
    <property type="molecule type" value="Genomic_DNA"/>
</dbReference>
<organism evidence="2 3">
    <name type="scientific">Aphanothece sacrum FPU1</name>
    <dbReference type="NCBI Taxonomy" id="1920663"/>
    <lineage>
        <taxon>Bacteria</taxon>
        <taxon>Bacillati</taxon>
        <taxon>Cyanobacteriota</taxon>
        <taxon>Cyanophyceae</taxon>
        <taxon>Oscillatoriophycideae</taxon>
        <taxon>Chroococcales</taxon>
        <taxon>Aphanothecaceae</taxon>
        <taxon>Aphanothece</taxon>
    </lineage>
</organism>
<dbReference type="OrthoDB" id="428358at2"/>
<dbReference type="PANTHER" id="PTHR38753">
    <property type="entry name" value="SLR1441 PROTEIN"/>
    <property type="match status" value="1"/>
</dbReference>
<dbReference type="PANTHER" id="PTHR38753:SF1">
    <property type="entry name" value="SLR1441 PROTEIN"/>
    <property type="match status" value="1"/>
</dbReference>
<dbReference type="InterPro" id="IPR011335">
    <property type="entry name" value="Restrct_endonuc-II-like"/>
</dbReference>
<name>A0A401ILZ6_APHSA</name>
<dbReference type="Pfam" id="PF07788">
    <property type="entry name" value="PDDEXK_10"/>
    <property type="match status" value="1"/>
</dbReference>
<sequence length="190" mass="21822">MATTSDEVWQLLGELIEAQKETRRILLQQAQEAEKSRQQTDRQIQQVNEQLGKLGNRLGEFVEWQVRPAAVRLFQERGIDVHELHTEVSVKRPQGGLEIDLLVVNEREVILIEVKSKLTQRDVDEHLERLAKFKEFMPRYSDAKALGAVAAMIVTDEVANYAYRRGLFVLAQSGESVIILNDAQFKPQIW</sequence>
<dbReference type="AlphaFoldDB" id="A0A401ILZ6"/>
<dbReference type="RefSeq" id="WP_124978586.1">
    <property type="nucleotide sequence ID" value="NZ_BDQK01000016.1"/>
</dbReference>
<dbReference type="SUPFAM" id="SSF52980">
    <property type="entry name" value="Restriction endonuclease-like"/>
    <property type="match status" value="1"/>
</dbReference>
<evidence type="ECO:0000256" key="1">
    <source>
        <dbReference type="SAM" id="Coils"/>
    </source>
</evidence>
<dbReference type="Proteomes" id="UP000287247">
    <property type="component" value="Unassembled WGS sequence"/>
</dbReference>
<comment type="caution">
    <text evidence="2">The sequence shown here is derived from an EMBL/GenBank/DDBJ whole genome shotgun (WGS) entry which is preliminary data.</text>
</comment>
<accession>A0A401ILZ6</accession>
<proteinExistence type="predicted"/>
<keyword evidence="3" id="KW-1185">Reference proteome</keyword>
<evidence type="ECO:0008006" key="4">
    <source>
        <dbReference type="Google" id="ProtNLM"/>
    </source>
</evidence>
<protein>
    <recommendedName>
        <fullName evidence="4">DUF3782 domain-containing protein</fullName>
    </recommendedName>
</protein>
<keyword evidence="1" id="KW-0175">Coiled coil</keyword>
<dbReference type="InterPro" id="IPR012431">
    <property type="entry name" value="PDDEXK_10"/>
</dbReference>
<evidence type="ECO:0000313" key="3">
    <source>
        <dbReference type="Proteomes" id="UP000287247"/>
    </source>
</evidence>
<feature type="coiled-coil region" evidence="1">
    <location>
        <begin position="16"/>
        <end position="57"/>
    </location>
</feature>
<reference evidence="3" key="1">
    <citation type="submission" date="2017-05" db="EMBL/GenBank/DDBJ databases">
        <title>Physiological properties and genetic analysis related to exopolysaccharide production of fresh-water unicellular cyanobacterium Aphanothece sacrum, Suizenji Nori, that has been cultured as a food source in Japan.</title>
        <authorList>
            <person name="Kanesaki Y."/>
            <person name="Yoshikawa S."/>
            <person name="Ohki K."/>
        </authorList>
    </citation>
    <scope>NUCLEOTIDE SEQUENCE [LARGE SCALE GENOMIC DNA]</scope>
    <source>
        <strain evidence="3">FPU1</strain>
    </source>
</reference>
<gene>
    <name evidence="2" type="ORF">AsFPU1_3684</name>
</gene>
<evidence type="ECO:0000313" key="2">
    <source>
        <dbReference type="EMBL" id="GBF82256.1"/>
    </source>
</evidence>